<accession>A0AAE3ZE95</accession>
<dbReference type="EMBL" id="JAVDXW010000001">
    <property type="protein sequence ID" value="MDR7303321.1"/>
    <property type="molecule type" value="Genomic_DNA"/>
</dbReference>
<gene>
    <name evidence="1" type="ORF">JOF55_003502</name>
</gene>
<organism evidence="1 2">
    <name type="scientific">Haloactinomyces albus</name>
    <dbReference type="NCBI Taxonomy" id="1352928"/>
    <lineage>
        <taxon>Bacteria</taxon>
        <taxon>Bacillati</taxon>
        <taxon>Actinomycetota</taxon>
        <taxon>Actinomycetes</taxon>
        <taxon>Actinopolysporales</taxon>
        <taxon>Actinopolysporaceae</taxon>
        <taxon>Haloactinomyces</taxon>
    </lineage>
</organism>
<name>A0AAE3ZE95_9ACTN</name>
<protein>
    <submittedName>
        <fullName evidence="1">Uncharacterized protein</fullName>
    </submittedName>
</protein>
<sequence>MPSELHTVPPGLDSTDIHDAIAREYPAINDRHYLANGCLCHNYIDRERGEQVRVVHSPTSGIPENTPAVVATNHILRCGTSTDTRYDSQWFVDKD</sequence>
<dbReference type="Proteomes" id="UP001180845">
    <property type="component" value="Unassembled WGS sequence"/>
</dbReference>
<reference evidence="1" key="1">
    <citation type="submission" date="2023-07" db="EMBL/GenBank/DDBJ databases">
        <title>Sequencing the genomes of 1000 actinobacteria strains.</title>
        <authorList>
            <person name="Klenk H.-P."/>
        </authorList>
    </citation>
    <scope>NUCLEOTIDE SEQUENCE</scope>
    <source>
        <strain evidence="1">DSM 45977</strain>
    </source>
</reference>
<dbReference type="AlphaFoldDB" id="A0AAE3ZE95"/>
<keyword evidence="2" id="KW-1185">Reference proteome</keyword>
<comment type="caution">
    <text evidence="1">The sequence shown here is derived from an EMBL/GenBank/DDBJ whole genome shotgun (WGS) entry which is preliminary data.</text>
</comment>
<dbReference type="RefSeq" id="WP_310275562.1">
    <property type="nucleotide sequence ID" value="NZ_JAVDXW010000001.1"/>
</dbReference>
<evidence type="ECO:0000313" key="1">
    <source>
        <dbReference type="EMBL" id="MDR7303321.1"/>
    </source>
</evidence>
<evidence type="ECO:0000313" key="2">
    <source>
        <dbReference type="Proteomes" id="UP001180845"/>
    </source>
</evidence>
<proteinExistence type="predicted"/>